<dbReference type="Pfam" id="PF09624">
    <property type="entry name" value="DUF2393"/>
    <property type="match status" value="1"/>
</dbReference>
<feature type="compositionally biased region" description="Polar residues" evidence="1">
    <location>
        <begin position="222"/>
        <end position="245"/>
    </location>
</feature>
<gene>
    <name evidence="3" type="ORF">Helico4rc_1810</name>
</gene>
<organism evidence="3">
    <name type="scientific">uncultured Helicobacter sp</name>
    <dbReference type="NCBI Taxonomy" id="175537"/>
    <lineage>
        <taxon>Bacteria</taxon>
        <taxon>Pseudomonadati</taxon>
        <taxon>Campylobacterota</taxon>
        <taxon>Epsilonproteobacteria</taxon>
        <taxon>Campylobacterales</taxon>
        <taxon>Helicobacteraceae</taxon>
        <taxon>Helicobacter</taxon>
        <taxon>environmental samples</taxon>
    </lineage>
</organism>
<proteinExistence type="predicted"/>
<reference evidence="3" key="1">
    <citation type="journal article" date="2020" name="J. ISSAAS">
        <title>Lactobacilli and other gastrointestinal microbiota of Peromyscus leucopus, reservoir host for agents of Lyme disease and other zoonoses in North America.</title>
        <authorList>
            <person name="Milovic A."/>
            <person name="Bassam K."/>
            <person name="Shao H."/>
            <person name="Chatzistamou I."/>
            <person name="Tufts D.M."/>
            <person name="Diuk-Wasser M."/>
            <person name="Barbour A.G."/>
        </authorList>
    </citation>
    <scope>NUCLEOTIDE SEQUENCE</scope>
    <source>
        <strain evidence="3">LL4</strain>
    </source>
</reference>
<sequence>MKEQLKDFVFQMISYFSIYELGILLLIFFCFILFFTLGLLLRGRRFIAGFFFFLSICVIFSTPITLQLAMTKFFYKIQVDITTAHPMEYTKGFFVAGNIIHQGKIAINECRITANEVREEEKNTLIKYINAVLPKSSFSTKLEIEIQPQEEKTFAIVVPHFEAKKPFNYRIYVDCYFSNNILQTLQHKSKAKKDKDEDEENTSQSTESQETHQEDSEENNTDEISQTSQAVEQEQSSQNPTNTQE</sequence>
<evidence type="ECO:0000256" key="2">
    <source>
        <dbReference type="SAM" id="Phobius"/>
    </source>
</evidence>
<evidence type="ECO:0000256" key="1">
    <source>
        <dbReference type="SAM" id="MobiDB-lite"/>
    </source>
</evidence>
<keyword evidence="2" id="KW-0472">Membrane</keyword>
<dbReference type="AlphaFoldDB" id="A0A650ELC1"/>
<protein>
    <recommendedName>
        <fullName evidence="4">DUF2393 domain-containing protein</fullName>
    </recommendedName>
</protein>
<feature type="transmembrane region" description="Helical" evidence="2">
    <location>
        <begin position="21"/>
        <end position="40"/>
    </location>
</feature>
<dbReference type="EMBL" id="MN577567">
    <property type="protein sequence ID" value="QGT50061.1"/>
    <property type="molecule type" value="Genomic_DNA"/>
</dbReference>
<feature type="region of interest" description="Disordered" evidence="1">
    <location>
        <begin position="188"/>
        <end position="245"/>
    </location>
</feature>
<keyword evidence="2" id="KW-0812">Transmembrane</keyword>
<keyword evidence="2" id="KW-1133">Transmembrane helix</keyword>
<accession>A0A650ELC1</accession>
<evidence type="ECO:0008006" key="4">
    <source>
        <dbReference type="Google" id="ProtNLM"/>
    </source>
</evidence>
<name>A0A650ELC1_9HELI</name>
<feature type="transmembrane region" description="Helical" evidence="2">
    <location>
        <begin position="46"/>
        <end position="66"/>
    </location>
</feature>
<dbReference type="InterPro" id="IPR013417">
    <property type="entry name" value="CHP02588"/>
</dbReference>
<evidence type="ECO:0000313" key="3">
    <source>
        <dbReference type="EMBL" id="QGT50061.1"/>
    </source>
</evidence>